<feature type="domain" description="Thiamine pyrophosphate enzyme TPP-binding" evidence="5">
    <location>
        <begin position="386"/>
        <end position="524"/>
    </location>
</feature>
<evidence type="ECO:0000256" key="2">
    <source>
        <dbReference type="ARBA" id="ARBA00023052"/>
    </source>
</evidence>
<dbReference type="GO" id="GO:0050660">
    <property type="term" value="F:flavin adenine dinucleotide binding"/>
    <property type="evidence" value="ECO:0007669"/>
    <property type="project" value="TreeGrafter"/>
</dbReference>
<dbReference type="Pfam" id="PF02776">
    <property type="entry name" value="TPP_enzyme_N"/>
    <property type="match status" value="1"/>
</dbReference>
<protein>
    <submittedName>
        <fullName evidence="7">Unannotated protein</fullName>
    </submittedName>
</protein>
<evidence type="ECO:0000259" key="4">
    <source>
        <dbReference type="Pfam" id="PF00205"/>
    </source>
</evidence>
<dbReference type="InterPro" id="IPR012001">
    <property type="entry name" value="Thiamin_PyroP_enz_TPP-bd_dom"/>
</dbReference>
<evidence type="ECO:0000256" key="3">
    <source>
        <dbReference type="RuleBase" id="RU362132"/>
    </source>
</evidence>
<dbReference type="SUPFAM" id="SSF52467">
    <property type="entry name" value="DHS-like NAD/FAD-binding domain"/>
    <property type="match status" value="1"/>
</dbReference>
<dbReference type="AlphaFoldDB" id="A0A6J7K147"/>
<dbReference type="PANTHER" id="PTHR18968:SF133">
    <property type="entry name" value="BENZOYLFORMATE DECARBOXYLASE"/>
    <property type="match status" value="1"/>
</dbReference>
<dbReference type="SUPFAM" id="SSF52518">
    <property type="entry name" value="Thiamin diphosphate-binding fold (THDP-binding)"/>
    <property type="match status" value="2"/>
</dbReference>
<gene>
    <name evidence="7" type="ORF">UFOPK3772_01363</name>
</gene>
<evidence type="ECO:0000259" key="5">
    <source>
        <dbReference type="Pfam" id="PF02775"/>
    </source>
</evidence>
<dbReference type="Pfam" id="PF02775">
    <property type="entry name" value="TPP_enzyme_C"/>
    <property type="match status" value="1"/>
</dbReference>
<dbReference type="CDD" id="cd02002">
    <property type="entry name" value="TPP_BFDC"/>
    <property type="match status" value="1"/>
</dbReference>
<feature type="domain" description="Thiamine pyrophosphate enzyme N-terminal TPP-binding" evidence="6">
    <location>
        <begin position="3"/>
        <end position="104"/>
    </location>
</feature>
<dbReference type="InterPro" id="IPR029035">
    <property type="entry name" value="DHS-like_NAD/FAD-binding_dom"/>
</dbReference>
<evidence type="ECO:0000256" key="1">
    <source>
        <dbReference type="ARBA" id="ARBA00007812"/>
    </source>
</evidence>
<dbReference type="PANTHER" id="PTHR18968">
    <property type="entry name" value="THIAMINE PYROPHOSPHATE ENZYMES"/>
    <property type="match status" value="1"/>
</dbReference>
<comment type="similarity">
    <text evidence="1 3">Belongs to the TPP enzyme family.</text>
</comment>
<feature type="domain" description="Thiamine pyrophosphate enzyme central" evidence="4">
    <location>
        <begin position="189"/>
        <end position="321"/>
    </location>
</feature>
<dbReference type="InterPro" id="IPR012000">
    <property type="entry name" value="Thiamin_PyroP_enz_cen_dom"/>
</dbReference>
<dbReference type="Gene3D" id="3.40.50.970">
    <property type="match status" value="2"/>
</dbReference>
<keyword evidence="2 3" id="KW-0786">Thiamine pyrophosphate</keyword>
<name>A0A6J7K147_9ZZZZ</name>
<dbReference type="Gene3D" id="3.40.50.1220">
    <property type="entry name" value="TPP-binding domain"/>
    <property type="match status" value="1"/>
</dbReference>
<evidence type="ECO:0000259" key="6">
    <source>
        <dbReference type="Pfam" id="PF02776"/>
    </source>
</evidence>
<dbReference type="InterPro" id="IPR000399">
    <property type="entry name" value="TPP-bd_CS"/>
</dbReference>
<reference evidence="7" key="1">
    <citation type="submission" date="2020-05" db="EMBL/GenBank/DDBJ databases">
        <authorList>
            <person name="Chiriac C."/>
            <person name="Salcher M."/>
            <person name="Ghai R."/>
            <person name="Kavagutti S V."/>
        </authorList>
    </citation>
    <scope>NUCLEOTIDE SEQUENCE</scope>
</reference>
<dbReference type="GO" id="GO:0003984">
    <property type="term" value="F:acetolactate synthase activity"/>
    <property type="evidence" value="ECO:0007669"/>
    <property type="project" value="TreeGrafter"/>
</dbReference>
<dbReference type="GO" id="GO:0000287">
    <property type="term" value="F:magnesium ion binding"/>
    <property type="evidence" value="ECO:0007669"/>
    <property type="project" value="InterPro"/>
</dbReference>
<dbReference type="Pfam" id="PF00205">
    <property type="entry name" value="TPP_enzyme_M"/>
    <property type="match status" value="1"/>
</dbReference>
<evidence type="ECO:0000313" key="7">
    <source>
        <dbReference type="EMBL" id="CAB4948134.1"/>
    </source>
</evidence>
<sequence length="529" mass="55327">MTTVRDAVISVLRREGLTRIFSNPGSTEVSFLHDLPDDVEFVLGLHEGSVVGMATGHAIMTGRPALALLHTTAGLGNAVGALATARANRAPLVVVVGQQDRRHIVSEPFLAGRLSGLAGDYPVSVHEPARAADVPSLIARAARDAAQLQGPSVVIVPMDDWTQKADLSVEQAAPQSLVAGRGADPASLSAVVEFLDAAANPVLVHGSSLDDLGNWTALAALADTLDCPVWQESHGARAAFDQTSPRFAGHLPPARAQLRTALADHDLVLLVGGHAFKQYLFDTGPFVVPGTRVIVLTDDPQEAAISAADLVVLGPTAPAMTHLADAVTRRPRREWATRKPAAVSEAVVTADRPSPTQVFAALAARLPSRSTVIEECPSSRRILIDVIPTREPLGFVTPAMGGLGFALPAAIGMRLADPTRPIVAIVGDGSSLYNIQSLWSAQQYSTGVLFVVMSNGGYAVMDRLAHGAGGKPAWPGFPEISVSTIATGLGCPALRIQSHAELIDALEAIMPSLGDRTEPVLLDVAVTTD</sequence>
<dbReference type="GO" id="GO:0030976">
    <property type="term" value="F:thiamine pyrophosphate binding"/>
    <property type="evidence" value="ECO:0007669"/>
    <property type="project" value="InterPro"/>
</dbReference>
<dbReference type="InterPro" id="IPR011766">
    <property type="entry name" value="TPP_enzyme_TPP-bd"/>
</dbReference>
<proteinExistence type="inferred from homology"/>
<dbReference type="EMBL" id="CAFBNE010000037">
    <property type="protein sequence ID" value="CAB4948134.1"/>
    <property type="molecule type" value="Genomic_DNA"/>
</dbReference>
<dbReference type="PROSITE" id="PS00187">
    <property type="entry name" value="TPP_ENZYMES"/>
    <property type="match status" value="1"/>
</dbReference>
<accession>A0A6J7K147</accession>
<dbReference type="InterPro" id="IPR029061">
    <property type="entry name" value="THDP-binding"/>
</dbReference>
<dbReference type="InterPro" id="IPR045229">
    <property type="entry name" value="TPP_enz"/>
</dbReference>
<dbReference type="CDD" id="cd07035">
    <property type="entry name" value="TPP_PYR_POX_like"/>
    <property type="match status" value="1"/>
</dbReference>
<organism evidence="7">
    <name type="scientific">freshwater metagenome</name>
    <dbReference type="NCBI Taxonomy" id="449393"/>
    <lineage>
        <taxon>unclassified sequences</taxon>
        <taxon>metagenomes</taxon>
        <taxon>ecological metagenomes</taxon>
    </lineage>
</organism>